<evidence type="ECO:0000256" key="1">
    <source>
        <dbReference type="SAM" id="Phobius"/>
    </source>
</evidence>
<keyword evidence="1" id="KW-1133">Transmembrane helix</keyword>
<protein>
    <recommendedName>
        <fullName evidence="2">DUF7702 domain-containing protein</fullName>
    </recommendedName>
</protein>
<feature type="transmembrane region" description="Helical" evidence="1">
    <location>
        <begin position="6"/>
        <end position="30"/>
    </location>
</feature>
<feature type="domain" description="DUF7702" evidence="2">
    <location>
        <begin position="32"/>
        <end position="259"/>
    </location>
</feature>
<dbReference type="PANTHER" id="PTHR42109">
    <property type="entry name" value="UNPLACED GENOMIC SCAFFOLD UM_SCAF_CONTIG_1.265, WHOLE GENOME SHOTGUN SEQUENCE"/>
    <property type="match status" value="1"/>
</dbReference>
<dbReference type="OrthoDB" id="5389493at2759"/>
<dbReference type="EMBL" id="KN818224">
    <property type="protein sequence ID" value="KIL70443.1"/>
    <property type="molecule type" value="Genomic_DNA"/>
</dbReference>
<dbReference type="AlphaFoldDB" id="A0A0C2XMS3"/>
<dbReference type="STRING" id="946122.A0A0C2XMS3"/>
<feature type="transmembrane region" description="Helical" evidence="1">
    <location>
        <begin position="75"/>
        <end position="98"/>
    </location>
</feature>
<feature type="transmembrane region" description="Helical" evidence="1">
    <location>
        <begin position="239"/>
        <end position="261"/>
    </location>
</feature>
<dbReference type="PANTHER" id="PTHR42109:SF2">
    <property type="entry name" value="INTEGRAL MEMBRANE PROTEIN"/>
    <property type="match status" value="1"/>
</dbReference>
<name>A0A0C2XMS3_AMAMK</name>
<dbReference type="InParanoid" id="A0A0C2XMS3"/>
<evidence type="ECO:0000313" key="4">
    <source>
        <dbReference type="Proteomes" id="UP000054549"/>
    </source>
</evidence>
<feature type="transmembrane region" description="Helical" evidence="1">
    <location>
        <begin position="42"/>
        <end position="63"/>
    </location>
</feature>
<accession>A0A0C2XMS3</accession>
<keyword evidence="1" id="KW-0472">Membrane</keyword>
<dbReference type="Proteomes" id="UP000054549">
    <property type="component" value="Unassembled WGS sequence"/>
</dbReference>
<dbReference type="Pfam" id="PF24800">
    <property type="entry name" value="DUF7702"/>
    <property type="match status" value="1"/>
</dbReference>
<keyword evidence="1" id="KW-0812">Transmembrane</keyword>
<organism evidence="3 4">
    <name type="scientific">Amanita muscaria (strain Koide BX008)</name>
    <dbReference type="NCBI Taxonomy" id="946122"/>
    <lineage>
        <taxon>Eukaryota</taxon>
        <taxon>Fungi</taxon>
        <taxon>Dikarya</taxon>
        <taxon>Basidiomycota</taxon>
        <taxon>Agaricomycotina</taxon>
        <taxon>Agaricomycetes</taxon>
        <taxon>Agaricomycetidae</taxon>
        <taxon>Agaricales</taxon>
        <taxon>Pluteineae</taxon>
        <taxon>Amanitaceae</taxon>
        <taxon>Amanita</taxon>
    </lineage>
</organism>
<feature type="transmembrane region" description="Helical" evidence="1">
    <location>
        <begin position="198"/>
        <end position="219"/>
    </location>
</feature>
<feature type="transmembrane region" description="Helical" evidence="1">
    <location>
        <begin position="164"/>
        <end position="186"/>
    </location>
</feature>
<sequence length="284" mass="31541">MTIDYAAYGGIQSLPAAIVFALLYVPLEVWYIRTLFHNLRRYVIVLTLFCNIRITSFIIRAVLAGNSSAAQNLSLYIAEQVLVSIGYFTLLFSAYTLVMDRTDIIKQHYLGDSSQQFDHPPNVILGLVQNRHLFRIAMMVAVILSIVGSSSSSNSQSSSTLRTASVIIFLVLTALQILNALMLINLEFVDPGIRYPPYAPFGARNGSVVLLVISLLLLTREIFTAATLGNTAVYQNEQFWYPLVAVPELIAVALYLAPGLFPEPQPAQIPMHKVPLNNEDEIYN</sequence>
<gene>
    <name evidence="3" type="ORF">M378DRAFT_622737</name>
</gene>
<evidence type="ECO:0000259" key="2">
    <source>
        <dbReference type="Pfam" id="PF24800"/>
    </source>
</evidence>
<keyword evidence="4" id="KW-1185">Reference proteome</keyword>
<reference evidence="3 4" key="1">
    <citation type="submission" date="2014-04" db="EMBL/GenBank/DDBJ databases">
        <title>Evolutionary Origins and Diversification of the Mycorrhizal Mutualists.</title>
        <authorList>
            <consortium name="DOE Joint Genome Institute"/>
            <consortium name="Mycorrhizal Genomics Consortium"/>
            <person name="Kohler A."/>
            <person name="Kuo A."/>
            <person name="Nagy L.G."/>
            <person name="Floudas D."/>
            <person name="Copeland A."/>
            <person name="Barry K.W."/>
            <person name="Cichocki N."/>
            <person name="Veneault-Fourrey C."/>
            <person name="LaButti K."/>
            <person name="Lindquist E.A."/>
            <person name="Lipzen A."/>
            <person name="Lundell T."/>
            <person name="Morin E."/>
            <person name="Murat C."/>
            <person name="Riley R."/>
            <person name="Ohm R."/>
            <person name="Sun H."/>
            <person name="Tunlid A."/>
            <person name="Henrissat B."/>
            <person name="Grigoriev I.V."/>
            <person name="Hibbett D.S."/>
            <person name="Martin F."/>
        </authorList>
    </citation>
    <scope>NUCLEOTIDE SEQUENCE [LARGE SCALE GENOMIC DNA]</scope>
    <source>
        <strain evidence="3 4">Koide BX008</strain>
    </source>
</reference>
<dbReference type="InterPro" id="IPR056119">
    <property type="entry name" value="DUF7702"/>
</dbReference>
<dbReference type="HOGENOM" id="CLU_092145_0_0_1"/>
<proteinExistence type="predicted"/>
<evidence type="ECO:0000313" key="3">
    <source>
        <dbReference type="EMBL" id="KIL70443.1"/>
    </source>
</evidence>